<dbReference type="InterPro" id="IPR014756">
    <property type="entry name" value="Ig_E-set"/>
</dbReference>
<dbReference type="Pfam" id="PF00759">
    <property type="entry name" value="Glyco_hydro_9"/>
    <property type="match status" value="1"/>
</dbReference>
<keyword evidence="5 6" id="KW-0624">Polysaccharide degradation</keyword>
<dbReference type="PROSITE" id="PS51257">
    <property type="entry name" value="PROKAR_LIPOPROTEIN"/>
    <property type="match status" value="1"/>
</dbReference>
<dbReference type="OrthoDB" id="9808897at2"/>
<feature type="active site" evidence="6">
    <location>
        <position position="546"/>
    </location>
</feature>
<keyword evidence="3 6" id="KW-0119">Carbohydrate metabolism</keyword>
<proteinExistence type="inferred from homology"/>
<dbReference type="InterPro" id="IPR033126">
    <property type="entry name" value="Glyco_hydro_9_Asp/Glu_AS"/>
</dbReference>
<gene>
    <name evidence="10" type="ORF">D1614_06690</name>
</gene>
<feature type="domain" description="Glycoside hydrolase family 9" evidence="8">
    <location>
        <begin position="119"/>
        <end position="558"/>
    </location>
</feature>
<name>A0A399T2Q7_9BACT</name>
<dbReference type="PANTHER" id="PTHR22298">
    <property type="entry name" value="ENDO-1,4-BETA-GLUCANASE"/>
    <property type="match status" value="1"/>
</dbReference>
<feature type="active site" evidence="6">
    <location>
        <position position="537"/>
    </location>
</feature>
<evidence type="ECO:0000259" key="8">
    <source>
        <dbReference type="Pfam" id="PF00759"/>
    </source>
</evidence>
<dbReference type="Gene3D" id="2.60.40.10">
    <property type="entry name" value="Immunoglobulins"/>
    <property type="match status" value="1"/>
</dbReference>
<evidence type="ECO:0000256" key="4">
    <source>
        <dbReference type="ARBA" id="ARBA00023295"/>
    </source>
</evidence>
<dbReference type="InterPro" id="IPR004197">
    <property type="entry name" value="Cellulase_Ig-like"/>
</dbReference>
<dbReference type="Gene3D" id="1.50.10.10">
    <property type="match status" value="1"/>
</dbReference>
<dbReference type="PROSITE" id="PS00698">
    <property type="entry name" value="GH9_3"/>
    <property type="match status" value="1"/>
</dbReference>
<accession>A0A399T2Q7</accession>
<dbReference type="GO" id="GO:0008810">
    <property type="term" value="F:cellulase activity"/>
    <property type="evidence" value="ECO:0007669"/>
    <property type="project" value="UniProtKB-EC"/>
</dbReference>
<dbReference type="Proteomes" id="UP000265926">
    <property type="component" value="Unassembled WGS sequence"/>
</dbReference>
<keyword evidence="4 6" id="KW-0326">Glycosidase</keyword>
<evidence type="ECO:0000313" key="10">
    <source>
        <dbReference type="EMBL" id="RIJ49234.1"/>
    </source>
</evidence>
<dbReference type="InterPro" id="IPR001701">
    <property type="entry name" value="Glyco_hydro_9"/>
</dbReference>
<evidence type="ECO:0000256" key="5">
    <source>
        <dbReference type="ARBA" id="ARBA00023326"/>
    </source>
</evidence>
<protein>
    <recommendedName>
        <fullName evidence="7">Endoglucanase</fullName>
        <ecNumber evidence="7">3.2.1.4</ecNumber>
    </recommendedName>
</protein>
<dbReference type="Pfam" id="PF02927">
    <property type="entry name" value="CelD_N"/>
    <property type="match status" value="1"/>
</dbReference>
<keyword evidence="7" id="KW-0136">Cellulose degradation</keyword>
<dbReference type="RefSeq" id="WP_119437120.1">
    <property type="nucleotide sequence ID" value="NZ_QWGR01000003.1"/>
</dbReference>
<dbReference type="EC" id="3.2.1.4" evidence="7"/>
<sequence length="567" mass="62545">MKVQAPIKVFLAACVLLLAGCGGKKEVQTPSGNILINQVGYITTSAKLALLRTGSDDFQVKTKEGKVVFEGETGPLEYWELSGDTVQVADFSDLTTPGDYFLCAGEEVSYPFKIAGRLYGELADAALKSYYFARCGVDLEKAYAGKWHRKAGHPDTTVLVHVSAVDGYRPKGTVISSAGGWYDAGDFGKYIVNSGISTYTLLLSSELNKAYHQSQNLNIPESGNELPDIVDETLVNLKWMLSMQDPNDGGVYHKLTTKNFVGFVMPSETNDQRYVVHKTTAAALDFAATMAFAARILPEYSLIELADEMAASAQNAWQWALRHPDEVYEQPEDIKTGAYGDNNLSDEWFWAAAEMYLLTKDAQYLEKSKESYQQPGTSTWRQVNTLGVISLLTSEKRAEFSGMEQDFLAYADLLLSKEEESPYVVSIDRFAWGSNSDVVNDGLVKLIAFRLTGDEKYVASARNDLDYILGRNATGYSFVTGFGSKSPMHPHQRISSADGVEDPMPGYLVGGPNTNVFTDCDQDKVQRSQFPARSYVDEECSYSTNETAINWNAPLVFLVSSLDAVDR</sequence>
<dbReference type="InterPro" id="IPR008928">
    <property type="entry name" value="6-hairpin_glycosidase_sf"/>
</dbReference>
<evidence type="ECO:0000256" key="2">
    <source>
        <dbReference type="ARBA" id="ARBA00022801"/>
    </source>
</evidence>
<dbReference type="InterPro" id="IPR013783">
    <property type="entry name" value="Ig-like_fold"/>
</dbReference>
<dbReference type="SUPFAM" id="SSF48208">
    <property type="entry name" value="Six-hairpin glycosidases"/>
    <property type="match status" value="1"/>
</dbReference>
<dbReference type="AlphaFoldDB" id="A0A399T2Q7"/>
<evidence type="ECO:0000256" key="6">
    <source>
        <dbReference type="PROSITE-ProRule" id="PRU10060"/>
    </source>
</evidence>
<comment type="caution">
    <text evidence="10">The sequence shown here is derived from an EMBL/GenBank/DDBJ whole genome shotgun (WGS) entry which is preliminary data.</text>
</comment>
<evidence type="ECO:0000256" key="7">
    <source>
        <dbReference type="RuleBase" id="RU361166"/>
    </source>
</evidence>
<organism evidence="10 11">
    <name type="scientific">Maribellus luteus</name>
    <dbReference type="NCBI Taxonomy" id="2305463"/>
    <lineage>
        <taxon>Bacteria</taxon>
        <taxon>Pseudomonadati</taxon>
        <taxon>Bacteroidota</taxon>
        <taxon>Bacteroidia</taxon>
        <taxon>Marinilabiliales</taxon>
        <taxon>Prolixibacteraceae</taxon>
        <taxon>Maribellus</taxon>
    </lineage>
</organism>
<dbReference type="SUPFAM" id="SSF81296">
    <property type="entry name" value="E set domains"/>
    <property type="match status" value="1"/>
</dbReference>
<dbReference type="GO" id="GO:0030245">
    <property type="term" value="P:cellulose catabolic process"/>
    <property type="evidence" value="ECO:0007669"/>
    <property type="project" value="UniProtKB-KW"/>
</dbReference>
<evidence type="ECO:0000256" key="3">
    <source>
        <dbReference type="ARBA" id="ARBA00023277"/>
    </source>
</evidence>
<feature type="domain" description="Cellulase Ig-like" evidence="9">
    <location>
        <begin position="31"/>
        <end position="107"/>
    </location>
</feature>
<evidence type="ECO:0000313" key="11">
    <source>
        <dbReference type="Proteomes" id="UP000265926"/>
    </source>
</evidence>
<keyword evidence="2 6" id="KW-0378">Hydrolase</keyword>
<reference evidence="10 11" key="1">
    <citation type="submission" date="2018-08" db="EMBL/GenBank/DDBJ databases">
        <title>Pallidiluteibacterium maritimus gen. nov., sp. nov., isolated from coastal sediment.</title>
        <authorList>
            <person name="Zhou L.Y."/>
        </authorList>
    </citation>
    <scope>NUCLEOTIDE SEQUENCE [LARGE SCALE GENOMIC DNA]</scope>
    <source>
        <strain evidence="10 11">XSD2</strain>
    </source>
</reference>
<keyword evidence="11" id="KW-1185">Reference proteome</keyword>
<evidence type="ECO:0000256" key="1">
    <source>
        <dbReference type="ARBA" id="ARBA00007072"/>
    </source>
</evidence>
<comment type="similarity">
    <text evidence="1 6 7">Belongs to the glycosyl hydrolase 9 (cellulase E) family.</text>
</comment>
<dbReference type="EMBL" id="QWGR01000003">
    <property type="protein sequence ID" value="RIJ49234.1"/>
    <property type="molecule type" value="Genomic_DNA"/>
</dbReference>
<dbReference type="CDD" id="cd02850">
    <property type="entry name" value="E_set_Cellulase_N"/>
    <property type="match status" value="1"/>
</dbReference>
<evidence type="ECO:0000259" key="9">
    <source>
        <dbReference type="Pfam" id="PF02927"/>
    </source>
</evidence>
<dbReference type="InterPro" id="IPR012341">
    <property type="entry name" value="6hp_glycosidase-like_sf"/>
</dbReference>
<comment type="catalytic activity">
    <reaction evidence="7">
        <text>Endohydrolysis of (1-&gt;4)-beta-D-glucosidic linkages in cellulose, lichenin and cereal beta-D-glucans.</text>
        <dbReference type="EC" id="3.2.1.4"/>
    </reaction>
</comment>